<reference evidence="2 3" key="1">
    <citation type="journal article" date="2020" name="Genomics">
        <title>Complete, high-quality genomes from long-read metagenomic sequencing of two wolf lichen thalli reveals enigmatic genome architecture.</title>
        <authorList>
            <person name="McKenzie S.K."/>
            <person name="Walston R.F."/>
            <person name="Allen J.L."/>
        </authorList>
    </citation>
    <scope>NUCLEOTIDE SEQUENCE [LARGE SCALE GENOMIC DNA]</scope>
    <source>
        <strain evidence="2">WasteWater1</strain>
    </source>
</reference>
<dbReference type="AlphaFoldDB" id="A0A8H6C8Q2"/>
<dbReference type="GeneID" id="59333762"/>
<evidence type="ECO:0000256" key="1">
    <source>
        <dbReference type="SAM" id="MobiDB-lite"/>
    </source>
</evidence>
<gene>
    <name evidence="2" type="ORF">HO133_005356</name>
</gene>
<dbReference type="EMBL" id="JACCJB010000021">
    <property type="protein sequence ID" value="KAF6218813.1"/>
    <property type="molecule type" value="Genomic_DNA"/>
</dbReference>
<evidence type="ECO:0000313" key="3">
    <source>
        <dbReference type="Proteomes" id="UP000593566"/>
    </source>
</evidence>
<keyword evidence="3" id="KW-1185">Reference proteome</keyword>
<feature type="compositionally biased region" description="Basic and acidic residues" evidence="1">
    <location>
        <begin position="73"/>
        <end position="90"/>
    </location>
</feature>
<dbReference type="Proteomes" id="UP000593566">
    <property type="component" value="Unassembled WGS sequence"/>
</dbReference>
<feature type="compositionally biased region" description="Polar residues" evidence="1">
    <location>
        <begin position="1"/>
        <end position="27"/>
    </location>
</feature>
<comment type="caution">
    <text evidence="2">The sequence shown here is derived from an EMBL/GenBank/DDBJ whole genome shotgun (WGS) entry which is preliminary data.</text>
</comment>
<dbReference type="RefSeq" id="XP_037148248.1">
    <property type="nucleotide sequence ID" value="XM_037296266.1"/>
</dbReference>
<accession>A0A8H6C8Q2</accession>
<protein>
    <submittedName>
        <fullName evidence="2">Uncharacterized protein</fullName>
    </submittedName>
</protein>
<feature type="region of interest" description="Disordered" evidence="1">
    <location>
        <begin position="1"/>
        <end position="120"/>
    </location>
</feature>
<evidence type="ECO:0000313" key="2">
    <source>
        <dbReference type="EMBL" id="KAF6218813.1"/>
    </source>
</evidence>
<name>A0A8H6C8Q2_9LECA</name>
<organism evidence="2 3">
    <name type="scientific">Letharia lupina</name>
    <dbReference type="NCBI Taxonomy" id="560253"/>
    <lineage>
        <taxon>Eukaryota</taxon>
        <taxon>Fungi</taxon>
        <taxon>Dikarya</taxon>
        <taxon>Ascomycota</taxon>
        <taxon>Pezizomycotina</taxon>
        <taxon>Lecanoromycetes</taxon>
        <taxon>OSLEUM clade</taxon>
        <taxon>Lecanoromycetidae</taxon>
        <taxon>Lecanorales</taxon>
        <taxon>Lecanorineae</taxon>
        <taxon>Parmeliaceae</taxon>
        <taxon>Letharia</taxon>
    </lineage>
</organism>
<proteinExistence type="predicted"/>
<sequence length="197" mass="22583">MRLSQHVRSSQQAIRSSPEQPASQDQELTAPKLQPTASSDKDNGKKRKSVAKAAEATASKKKPRTRKATTTDSTERVDESDERSAPEPKKQRGRAKPPTDAEKKQPRRRKQPDIPTPTRSNAVHLCSSQIEEIAHEAFDCYNRQLVLIERRSGVRRTNPTRTRRRENSQTWRWLERRTEVGQRRRSGFPVCGHARIE</sequence>